<organism evidence="1 2">
    <name type="scientific">Pseudaquabacterium terrae</name>
    <dbReference type="NCBI Taxonomy" id="2732868"/>
    <lineage>
        <taxon>Bacteria</taxon>
        <taxon>Pseudomonadati</taxon>
        <taxon>Pseudomonadota</taxon>
        <taxon>Betaproteobacteria</taxon>
        <taxon>Burkholderiales</taxon>
        <taxon>Sphaerotilaceae</taxon>
        <taxon>Pseudaquabacterium</taxon>
    </lineage>
</organism>
<accession>A0ABX2EEF0</accession>
<evidence type="ECO:0000313" key="2">
    <source>
        <dbReference type="Proteomes" id="UP000737171"/>
    </source>
</evidence>
<dbReference type="CDD" id="cd06325">
    <property type="entry name" value="PBP1_ABC_unchar_transporter"/>
    <property type="match status" value="1"/>
</dbReference>
<dbReference type="Proteomes" id="UP000737171">
    <property type="component" value="Unassembled WGS sequence"/>
</dbReference>
<comment type="caution">
    <text evidence="1">The sequence shown here is derived from an EMBL/GenBank/DDBJ whole genome shotgun (WGS) entry which is preliminary data.</text>
</comment>
<dbReference type="InterPro" id="IPR007487">
    <property type="entry name" value="ABC_transpt-TYRBP-like"/>
</dbReference>
<dbReference type="PANTHER" id="PTHR35271:SF1">
    <property type="entry name" value="ABC TRANSPORTER, SUBSTRATE-BINDING LIPOPROTEIN"/>
    <property type="match status" value="1"/>
</dbReference>
<dbReference type="EMBL" id="JABRWJ010000002">
    <property type="protein sequence ID" value="NRF66991.1"/>
    <property type="molecule type" value="Genomic_DNA"/>
</dbReference>
<dbReference type="Pfam" id="PF04392">
    <property type="entry name" value="ABC_sub_bind"/>
    <property type="match status" value="1"/>
</dbReference>
<dbReference type="SUPFAM" id="SSF53822">
    <property type="entry name" value="Periplasmic binding protein-like I"/>
    <property type="match status" value="1"/>
</dbReference>
<gene>
    <name evidence="1" type="ORF">HLB44_08345</name>
</gene>
<dbReference type="PANTHER" id="PTHR35271">
    <property type="entry name" value="ABC TRANSPORTER, SUBSTRATE-BINDING LIPOPROTEIN-RELATED"/>
    <property type="match status" value="1"/>
</dbReference>
<dbReference type="Gene3D" id="3.40.50.2300">
    <property type="match status" value="2"/>
</dbReference>
<dbReference type="InterPro" id="IPR028082">
    <property type="entry name" value="Peripla_BP_I"/>
</dbReference>
<protein>
    <submittedName>
        <fullName evidence="1">ABC transporter substrate-binding protein</fullName>
    </submittedName>
</protein>
<sequence>MAIVLLAPVYGTSRAQRTRVIRIGILATPTPEAWEPRLVWFKQALASRGYVEGQDYVLVPRFANNNIDQLDSLAAELVRLKPDLIATIGAAPTKAVMNQTGTIPIVVIGAGDPVGSGLVKSLARPGGNVTGTSNSFTDLTPKTLQLLRDTVRDLSRIAVLVLPGQASHQQVVRTMHTLAPGIGIRVIPVEIPSARELEQGFRTMTHQGAQAVVVAHASIFLGLKRQLAELCLANRLAGASFAPEYADAGLLIGYGPDPVEFYNRTAYFIDRILKGASPADLPVEQPTKFEFALNLRTARALGISVPQALRLRADRIIE</sequence>
<reference evidence="1 2" key="1">
    <citation type="submission" date="2020-05" db="EMBL/GenBank/DDBJ databases">
        <title>Aquincola sp. isolate from soil.</title>
        <authorList>
            <person name="Han J."/>
            <person name="Kim D.-U."/>
        </authorList>
    </citation>
    <scope>NUCLEOTIDE SEQUENCE [LARGE SCALE GENOMIC DNA]</scope>
    <source>
        <strain evidence="1 2">S2</strain>
    </source>
</reference>
<name>A0ABX2EEF0_9BURK</name>
<evidence type="ECO:0000313" key="1">
    <source>
        <dbReference type="EMBL" id="NRF66991.1"/>
    </source>
</evidence>
<dbReference type="RefSeq" id="WP_173122081.1">
    <property type="nucleotide sequence ID" value="NZ_JABRWJ010000002.1"/>
</dbReference>
<proteinExistence type="predicted"/>
<keyword evidence="2" id="KW-1185">Reference proteome</keyword>